<comment type="caution">
    <text evidence="6">The sequence shown here is derived from an EMBL/GenBank/DDBJ whole genome shotgun (WGS) entry which is preliminary data.</text>
</comment>
<dbReference type="GO" id="GO:0003676">
    <property type="term" value="F:nucleic acid binding"/>
    <property type="evidence" value="ECO:0007669"/>
    <property type="project" value="InterPro"/>
</dbReference>
<dbReference type="InterPro" id="IPR050181">
    <property type="entry name" value="Cold_shock_domain"/>
</dbReference>
<evidence type="ECO:0000256" key="3">
    <source>
        <dbReference type="RuleBase" id="RU000408"/>
    </source>
</evidence>
<comment type="subcellular location">
    <subcellularLocation>
        <location evidence="1 3">Cytoplasm</location>
    </subcellularLocation>
</comment>
<evidence type="ECO:0000313" key="6">
    <source>
        <dbReference type="EMBL" id="MCT8974837.1"/>
    </source>
</evidence>
<dbReference type="SMART" id="SM00357">
    <property type="entry name" value="CSP"/>
    <property type="match status" value="1"/>
</dbReference>
<dbReference type="PIRSF" id="PIRSF002599">
    <property type="entry name" value="Cold_shock_A"/>
    <property type="match status" value="1"/>
</dbReference>
<dbReference type="AlphaFoldDB" id="A0AAW5R3N9"/>
<dbReference type="CDD" id="cd04458">
    <property type="entry name" value="CSP_CDS"/>
    <property type="match status" value="1"/>
</dbReference>
<proteinExistence type="predicted"/>
<feature type="domain" description="CSD" evidence="5">
    <location>
        <begin position="2"/>
        <end position="69"/>
    </location>
</feature>
<accession>A0AAW5R3N9</accession>
<keyword evidence="7" id="KW-1185">Reference proteome</keyword>
<dbReference type="EMBL" id="JALIDZ010000016">
    <property type="protein sequence ID" value="MCT8974837.1"/>
    <property type="molecule type" value="Genomic_DNA"/>
</dbReference>
<dbReference type="PROSITE" id="PS51857">
    <property type="entry name" value="CSD_2"/>
    <property type="match status" value="1"/>
</dbReference>
<reference evidence="6 7" key="1">
    <citation type="submission" date="2022-04" db="EMBL/GenBank/DDBJ databases">
        <authorList>
            <person name="Ye Y.-Q."/>
            <person name="Du Z.-J."/>
        </authorList>
    </citation>
    <scope>NUCLEOTIDE SEQUENCE [LARGE SCALE GENOMIC DNA]</scope>
    <source>
        <strain evidence="6 7">A6E488</strain>
    </source>
</reference>
<evidence type="ECO:0000256" key="1">
    <source>
        <dbReference type="ARBA" id="ARBA00004496"/>
    </source>
</evidence>
<dbReference type="PROSITE" id="PS00352">
    <property type="entry name" value="CSD_1"/>
    <property type="match status" value="1"/>
</dbReference>
<keyword evidence="2" id="KW-0963">Cytoplasm</keyword>
<dbReference type="InterPro" id="IPR011129">
    <property type="entry name" value="CSD"/>
</dbReference>
<dbReference type="PANTHER" id="PTHR11544">
    <property type="entry name" value="COLD SHOCK DOMAIN CONTAINING PROTEINS"/>
    <property type="match status" value="1"/>
</dbReference>
<dbReference type="PRINTS" id="PR00050">
    <property type="entry name" value="COLDSHOCK"/>
</dbReference>
<dbReference type="Gene3D" id="2.40.50.140">
    <property type="entry name" value="Nucleic acid-binding proteins"/>
    <property type="match status" value="1"/>
</dbReference>
<evidence type="ECO:0000256" key="4">
    <source>
        <dbReference type="SAM" id="MobiDB-lite"/>
    </source>
</evidence>
<dbReference type="Pfam" id="PF00313">
    <property type="entry name" value="CSD"/>
    <property type="match status" value="1"/>
</dbReference>
<protein>
    <submittedName>
        <fullName evidence="6">Cold-shock protein</fullName>
    </submittedName>
</protein>
<name>A0AAW5R3N9_9HYPH</name>
<dbReference type="InterPro" id="IPR002059">
    <property type="entry name" value="CSP_DNA-bd"/>
</dbReference>
<dbReference type="SUPFAM" id="SSF50249">
    <property type="entry name" value="Nucleic acid-binding proteins"/>
    <property type="match status" value="1"/>
</dbReference>
<gene>
    <name evidence="6" type="ORF">MUB46_23515</name>
</gene>
<dbReference type="Proteomes" id="UP001320898">
    <property type="component" value="Unassembled WGS sequence"/>
</dbReference>
<organism evidence="6 7">
    <name type="scientific">Microbaculum marinisediminis</name>
    <dbReference type="NCBI Taxonomy" id="2931392"/>
    <lineage>
        <taxon>Bacteria</taxon>
        <taxon>Pseudomonadati</taxon>
        <taxon>Pseudomonadota</taxon>
        <taxon>Alphaproteobacteria</taxon>
        <taxon>Hyphomicrobiales</taxon>
        <taxon>Tepidamorphaceae</taxon>
        <taxon>Microbaculum</taxon>
    </lineage>
</organism>
<evidence type="ECO:0000259" key="5">
    <source>
        <dbReference type="PROSITE" id="PS51857"/>
    </source>
</evidence>
<dbReference type="InterPro" id="IPR019844">
    <property type="entry name" value="CSD_CS"/>
</dbReference>
<evidence type="ECO:0000313" key="7">
    <source>
        <dbReference type="Proteomes" id="UP001320898"/>
    </source>
</evidence>
<feature type="region of interest" description="Disordered" evidence="4">
    <location>
        <begin position="39"/>
        <end position="71"/>
    </location>
</feature>
<sequence length="71" mass="7768">MRQTGTVKFFNQSKGYGFITPDDGGKDVFVHISDVERSGIPPIDQGSRVTFETEPDKRGKGPKAINLQIAS</sequence>
<dbReference type="InterPro" id="IPR012156">
    <property type="entry name" value="Cold_shock_CspA"/>
</dbReference>
<dbReference type="InterPro" id="IPR012340">
    <property type="entry name" value="NA-bd_OB-fold"/>
</dbReference>
<dbReference type="GO" id="GO:0005829">
    <property type="term" value="C:cytosol"/>
    <property type="evidence" value="ECO:0007669"/>
    <property type="project" value="UniProtKB-ARBA"/>
</dbReference>
<dbReference type="RefSeq" id="WP_261618426.1">
    <property type="nucleotide sequence ID" value="NZ_JALIDZ010000016.1"/>
</dbReference>
<evidence type="ECO:0000256" key="2">
    <source>
        <dbReference type="ARBA" id="ARBA00022490"/>
    </source>
</evidence>